<dbReference type="InterPro" id="IPR010985">
    <property type="entry name" value="Ribbon_hlx_hlx"/>
</dbReference>
<organism evidence="2 3">
    <name type="scientific">Corynebacterium hesseae</name>
    <dbReference type="NCBI Taxonomy" id="2913502"/>
    <lineage>
        <taxon>Bacteria</taxon>
        <taxon>Bacillati</taxon>
        <taxon>Actinomycetota</taxon>
        <taxon>Actinomycetes</taxon>
        <taxon>Mycobacteriales</taxon>
        <taxon>Corynebacteriaceae</taxon>
        <taxon>Corynebacterium</taxon>
    </lineage>
</organism>
<dbReference type="Proteomes" id="UP000235104">
    <property type="component" value="Unassembled WGS sequence"/>
</dbReference>
<name>A0ABU9ULC6_9CORY</name>
<keyword evidence="3" id="KW-1185">Reference proteome</keyword>
<feature type="domain" description="Antitoxin FitA-like ribbon-helix-helix" evidence="1">
    <location>
        <begin position="9"/>
        <end position="45"/>
    </location>
</feature>
<dbReference type="SUPFAM" id="SSF47598">
    <property type="entry name" value="Ribbon-helix-helix"/>
    <property type="match status" value="1"/>
</dbReference>
<protein>
    <recommendedName>
        <fullName evidence="1">Antitoxin FitA-like ribbon-helix-helix domain-containing protein</fullName>
    </recommendedName>
</protein>
<dbReference type="EMBL" id="PKHR02000022">
    <property type="protein sequence ID" value="MEM5986920.1"/>
    <property type="molecule type" value="Genomic_DNA"/>
</dbReference>
<sequence>MSSSPTCTVEIQDVDSTTIATLQHRAATAGVSLEDYVRNILTRVASSPFTANRKSIEEKAAELSQRAPIDVKGDFDVIAAIRAGRDT</sequence>
<evidence type="ECO:0000313" key="2">
    <source>
        <dbReference type="EMBL" id="MEM5986920.1"/>
    </source>
</evidence>
<dbReference type="RefSeq" id="WP_070525241.1">
    <property type="nucleotide sequence ID" value="NZ_JBIEIG010000494.1"/>
</dbReference>
<comment type="caution">
    <text evidence="2">The sequence shown here is derived from an EMBL/GenBank/DDBJ whole genome shotgun (WGS) entry which is preliminary data.</text>
</comment>
<gene>
    <name evidence="2" type="ORF">CYJ44_012260</name>
</gene>
<proteinExistence type="predicted"/>
<reference evidence="2" key="1">
    <citation type="submission" date="2017-12" db="EMBL/GenBank/DDBJ databases">
        <authorList>
            <person name="Thomas-White K."/>
            <person name="Wolfe A.J."/>
        </authorList>
    </citation>
    <scope>NUCLEOTIDE SEQUENCE</scope>
    <source>
        <strain evidence="2">UMB0043</strain>
    </source>
</reference>
<accession>A0ABU9ULC6</accession>
<evidence type="ECO:0000313" key="3">
    <source>
        <dbReference type="Proteomes" id="UP000235104"/>
    </source>
</evidence>
<evidence type="ECO:0000259" key="1">
    <source>
        <dbReference type="Pfam" id="PF22513"/>
    </source>
</evidence>
<dbReference type="InterPro" id="IPR053853">
    <property type="entry name" value="FitA-like_RHH"/>
</dbReference>
<dbReference type="Pfam" id="PF22513">
    <property type="entry name" value="FitA-like_RHH"/>
    <property type="match status" value="1"/>
</dbReference>